<dbReference type="Proteomes" id="UP000037269">
    <property type="component" value="Unassembled WGS sequence"/>
</dbReference>
<dbReference type="PATRIC" id="fig|47500.8.peg.1196"/>
<evidence type="ECO:0000256" key="4">
    <source>
        <dbReference type="ARBA" id="ARBA00048505"/>
    </source>
</evidence>
<dbReference type="OrthoDB" id="9803916at2"/>
<evidence type="ECO:0000256" key="1">
    <source>
        <dbReference type="ARBA" id="ARBA00022801"/>
    </source>
</evidence>
<evidence type="ECO:0000256" key="2">
    <source>
        <dbReference type="ARBA" id="ARBA00034221"/>
    </source>
</evidence>
<dbReference type="InterPro" id="IPR022712">
    <property type="entry name" value="Beta_Casp"/>
</dbReference>
<evidence type="ECO:0000259" key="6">
    <source>
        <dbReference type="SMART" id="SM01027"/>
    </source>
</evidence>
<dbReference type="CDD" id="cd16295">
    <property type="entry name" value="TTHA0252-CPSF-like_MBL-fold"/>
    <property type="match status" value="1"/>
</dbReference>
<organism evidence="7 9">
    <name type="scientific">Aneurinibacillus migulanus</name>
    <name type="common">Bacillus migulanus</name>
    <dbReference type="NCBI Taxonomy" id="47500"/>
    <lineage>
        <taxon>Bacteria</taxon>
        <taxon>Bacillati</taxon>
        <taxon>Bacillota</taxon>
        <taxon>Bacilli</taxon>
        <taxon>Bacillales</taxon>
        <taxon>Paenibacillaceae</taxon>
        <taxon>Aneurinibacillus group</taxon>
        <taxon>Aneurinibacillus</taxon>
    </lineage>
</organism>
<dbReference type="PANTHER" id="PTHR11203">
    <property type="entry name" value="CLEAVAGE AND POLYADENYLATION SPECIFICITY FACTOR FAMILY MEMBER"/>
    <property type="match status" value="1"/>
</dbReference>
<dbReference type="Gene3D" id="3.40.50.10890">
    <property type="match status" value="1"/>
</dbReference>
<comment type="catalytic activity">
    <reaction evidence="2">
        <text>3',5'-cyclic CMP + H2O = CMP + H(+)</text>
        <dbReference type="Rhea" id="RHEA:72675"/>
        <dbReference type="ChEBI" id="CHEBI:15377"/>
        <dbReference type="ChEBI" id="CHEBI:15378"/>
        <dbReference type="ChEBI" id="CHEBI:58003"/>
        <dbReference type="ChEBI" id="CHEBI:60377"/>
    </reaction>
    <physiologicalReaction direction="left-to-right" evidence="2">
        <dbReference type="Rhea" id="RHEA:72676"/>
    </physiologicalReaction>
</comment>
<keyword evidence="1" id="KW-0378">Hydrolase</keyword>
<evidence type="ECO:0000313" key="10">
    <source>
        <dbReference type="Proteomes" id="UP000182836"/>
    </source>
</evidence>
<dbReference type="GeneID" id="42303758"/>
<dbReference type="SUPFAM" id="SSF56281">
    <property type="entry name" value="Metallo-hydrolase/oxidoreductase"/>
    <property type="match status" value="1"/>
</dbReference>
<dbReference type="InterPro" id="IPR011108">
    <property type="entry name" value="RMMBL"/>
</dbReference>
<dbReference type="Gene3D" id="3.60.15.10">
    <property type="entry name" value="Ribonuclease Z/Hydroxyacylglutathione hydrolase-like"/>
    <property type="match status" value="1"/>
</dbReference>
<dbReference type="GO" id="GO:0016787">
    <property type="term" value="F:hydrolase activity"/>
    <property type="evidence" value="ECO:0007669"/>
    <property type="project" value="UniProtKB-KW"/>
</dbReference>
<proteinExistence type="predicted"/>
<gene>
    <name evidence="7" type="ORF">AF333_00825</name>
    <name evidence="8" type="ORF">SAMN04487909_105117</name>
</gene>
<comment type="function">
    <text evidence="3">Counteracts the endogenous Pycsar antiviral defense system. Phosphodiesterase that enables metal-dependent hydrolysis of host cyclic nucleotide Pycsar defense signals such as cCMP and cUMP.</text>
</comment>
<evidence type="ECO:0000313" key="8">
    <source>
        <dbReference type="EMBL" id="SDI56421.1"/>
    </source>
</evidence>
<reference evidence="7 9" key="1">
    <citation type="submission" date="2015-07" db="EMBL/GenBank/DDBJ databases">
        <title>Fjat-14205 dsm 2895.</title>
        <authorList>
            <person name="Liu B."/>
            <person name="Wang J."/>
            <person name="Zhu Y."/>
            <person name="Liu G."/>
            <person name="Chen Q."/>
            <person name="Chen Z."/>
            <person name="Lan J."/>
            <person name="Che J."/>
            <person name="Ge C."/>
            <person name="Shi H."/>
            <person name="Pan Z."/>
            <person name="Liu X."/>
        </authorList>
    </citation>
    <scope>NUCLEOTIDE SEQUENCE [LARGE SCALE GENOMIC DNA]</scope>
    <source>
        <strain evidence="7 9">DSM 2895</strain>
    </source>
</reference>
<reference evidence="8 10" key="2">
    <citation type="submission" date="2016-10" db="EMBL/GenBank/DDBJ databases">
        <authorList>
            <person name="de Groot N.N."/>
        </authorList>
    </citation>
    <scope>NUCLEOTIDE SEQUENCE [LARGE SCALE GENOMIC DNA]</scope>
    <source>
        <strain evidence="8 10">DSM 2895</strain>
    </source>
</reference>
<dbReference type="SMART" id="SM01027">
    <property type="entry name" value="Beta-Casp"/>
    <property type="match status" value="1"/>
</dbReference>
<dbReference type="PANTHER" id="PTHR11203:SF37">
    <property type="entry name" value="INTEGRATOR COMPLEX SUBUNIT 11"/>
    <property type="match status" value="1"/>
</dbReference>
<comment type="catalytic activity">
    <reaction evidence="4">
        <text>3',5'-cyclic UMP + H2O = UMP + H(+)</text>
        <dbReference type="Rhea" id="RHEA:70575"/>
        <dbReference type="ChEBI" id="CHEBI:15377"/>
        <dbReference type="ChEBI" id="CHEBI:15378"/>
        <dbReference type="ChEBI" id="CHEBI:57865"/>
        <dbReference type="ChEBI" id="CHEBI:184387"/>
    </reaction>
    <physiologicalReaction direction="left-to-right" evidence="4">
        <dbReference type="Rhea" id="RHEA:70576"/>
    </physiologicalReaction>
</comment>
<feature type="domain" description="Beta-Casp" evidence="6">
    <location>
        <begin position="255"/>
        <end position="380"/>
    </location>
</feature>
<accession>A0A0D1YJQ0</accession>
<dbReference type="Pfam" id="PF07521">
    <property type="entry name" value="RMMBL"/>
    <property type="match status" value="1"/>
</dbReference>
<dbReference type="EMBL" id="FNED01000005">
    <property type="protein sequence ID" value="SDI56421.1"/>
    <property type="molecule type" value="Genomic_DNA"/>
</dbReference>
<dbReference type="STRING" id="47500.AF333_00825"/>
<protein>
    <submittedName>
        <fullName evidence="7 8">Metallo-beta-lactamase</fullName>
    </submittedName>
</protein>
<dbReference type="AlphaFoldDB" id="A0A0D1YJQ0"/>
<dbReference type="InterPro" id="IPR050698">
    <property type="entry name" value="MBL"/>
</dbReference>
<dbReference type="Pfam" id="PF10996">
    <property type="entry name" value="Beta-Casp"/>
    <property type="match status" value="1"/>
</dbReference>
<dbReference type="GO" id="GO:0004521">
    <property type="term" value="F:RNA endonuclease activity"/>
    <property type="evidence" value="ECO:0007669"/>
    <property type="project" value="TreeGrafter"/>
</dbReference>
<keyword evidence="9" id="KW-1185">Reference proteome</keyword>
<dbReference type="InterPro" id="IPR036866">
    <property type="entry name" value="RibonucZ/Hydroxyglut_hydro"/>
</dbReference>
<sequence>MKIQFIGGARTVTGSCYVLDTGRHQILIDCGMFQGNKELDQWNEQDFPFDPVKIAAVVLTHAHIDHSGLIPKLCKQGFAGSIIATHSTAELCSIMLPDSGHIQEAEAEWYNRKRRRRGRPEIKPLYTEEDARRCLSHFKGIPYDEYTEVVPGITIRMRDAGHILGSAIVEMWVKESEESGTCKLVFSGDLGSKRQAIVKDPAFIDEADYVFIESTYGDRLHGERVDRSEILGGIVRTIQEQGGNIIIPSFSVGRTQEIIYELSELLHKGKIAPLPVFVDNPLAIEATRIFRRNQEVFDEESQQYLRQGVDPLSFPGLQFVESVEESQRLNRVVSGTIIISSSGMCEAGRIKHHLKHHLWRPKSHIVFVGYQAQGTLGRRIVDGAKRVRIFGEDIKVSAQIHNIEGFSAHADQAGLLEWLAGFVRQPKKVFIVHGEEDVSLHFAKIVNETLGLDAHVPYRFETVTYGEAIEVTAHVLAEKEQSELPSGLAHALENVKLASLEVQNILQSQALSSAQKQEVLERLAACVEALEQMAQDCEV</sequence>
<name>A0A0D1YJQ0_ANEMI</name>
<evidence type="ECO:0000313" key="7">
    <source>
        <dbReference type="EMBL" id="KON99310.1"/>
    </source>
</evidence>
<dbReference type="InterPro" id="IPR001279">
    <property type="entry name" value="Metallo-B-lactamas"/>
</dbReference>
<evidence type="ECO:0000313" key="9">
    <source>
        <dbReference type="Proteomes" id="UP000037269"/>
    </source>
</evidence>
<feature type="domain" description="Metallo-beta-lactamase" evidence="5">
    <location>
        <begin position="13"/>
        <end position="234"/>
    </location>
</feature>
<dbReference type="EMBL" id="LGUG01000002">
    <property type="protein sequence ID" value="KON99310.1"/>
    <property type="molecule type" value="Genomic_DNA"/>
</dbReference>
<dbReference type="RefSeq" id="WP_043063809.1">
    <property type="nucleotide sequence ID" value="NZ_BJOA01000082.1"/>
</dbReference>
<evidence type="ECO:0000259" key="5">
    <source>
        <dbReference type="SMART" id="SM00849"/>
    </source>
</evidence>
<dbReference type="SMART" id="SM00849">
    <property type="entry name" value="Lactamase_B"/>
    <property type="match status" value="1"/>
</dbReference>
<evidence type="ECO:0000256" key="3">
    <source>
        <dbReference type="ARBA" id="ARBA00034301"/>
    </source>
</evidence>
<dbReference type="Pfam" id="PF00753">
    <property type="entry name" value="Lactamase_B"/>
    <property type="match status" value="1"/>
</dbReference>
<dbReference type="Proteomes" id="UP000182836">
    <property type="component" value="Unassembled WGS sequence"/>
</dbReference>